<evidence type="ECO:0000259" key="6">
    <source>
        <dbReference type="Pfam" id="PF00881"/>
    </source>
</evidence>
<dbReference type="GO" id="GO:0016491">
    <property type="term" value="F:oxidoreductase activity"/>
    <property type="evidence" value="ECO:0007669"/>
    <property type="project" value="UniProtKB-UniRule"/>
</dbReference>
<dbReference type="InterPro" id="IPR029479">
    <property type="entry name" value="Nitroreductase"/>
</dbReference>
<dbReference type="InterPro" id="IPR016446">
    <property type="entry name" value="Flavin_OxRdtase_Frp"/>
</dbReference>
<evidence type="ECO:0000256" key="5">
    <source>
        <dbReference type="PIRNR" id="PIRNR005426"/>
    </source>
</evidence>
<feature type="domain" description="Nitroreductase" evidence="6">
    <location>
        <begin position="7"/>
        <end position="160"/>
    </location>
</feature>
<evidence type="ECO:0000313" key="8">
    <source>
        <dbReference type="Proteomes" id="UP000195772"/>
    </source>
</evidence>
<keyword evidence="3 5" id="KW-0288">FMN</keyword>
<dbReference type="Pfam" id="PF00881">
    <property type="entry name" value="Nitroreductase"/>
    <property type="match status" value="1"/>
</dbReference>
<comment type="caution">
    <text evidence="7">The sequence shown here is derived from an EMBL/GenBank/DDBJ whole genome shotgun (WGS) entry which is preliminary data.</text>
</comment>
<dbReference type="Proteomes" id="UP000195772">
    <property type="component" value="Unassembled WGS sequence"/>
</dbReference>
<proteinExistence type="inferred from homology"/>
<dbReference type="EMBL" id="NFHB01000001">
    <property type="protein sequence ID" value="OUN05192.1"/>
    <property type="molecule type" value="Genomic_DNA"/>
</dbReference>
<reference evidence="8" key="1">
    <citation type="submission" date="2017-04" db="EMBL/GenBank/DDBJ databases">
        <title>Function of individual gut microbiota members based on whole genome sequencing of pure cultures obtained from chicken caecum.</title>
        <authorList>
            <person name="Medvecky M."/>
            <person name="Cejkova D."/>
            <person name="Polansky O."/>
            <person name="Karasova D."/>
            <person name="Kubasova T."/>
            <person name="Cizek A."/>
            <person name="Rychlik I."/>
        </authorList>
    </citation>
    <scope>NUCLEOTIDE SEQUENCE [LARGE SCALE GENOMIC DNA]</scope>
    <source>
        <strain evidence="8">An90</strain>
    </source>
</reference>
<dbReference type="eggNOG" id="COG0778">
    <property type="taxonomic scope" value="Bacteria"/>
</dbReference>
<dbReference type="AlphaFoldDB" id="A0A1Y3QZX6"/>
<evidence type="ECO:0000313" key="7">
    <source>
        <dbReference type="EMBL" id="OUN05192.1"/>
    </source>
</evidence>
<dbReference type="OrthoDB" id="9775805at2"/>
<gene>
    <name evidence="7" type="ORF">B5G41_02580</name>
</gene>
<evidence type="ECO:0000256" key="4">
    <source>
        <dbReference type="ARBA" id="ARBA00023002"/>
    </source>
</evidence>
<name>A0A1Y3QZX6_9BACT</name>
<dbReference type="Gene3D" id="3.40.109.10">
    <property type="entry name" value="NADH Oxidase"/>
    <property type="match status" value="1"/>
</dbReference>
<sequence length="248" mass="27967">MKSVLFKHRSIRKFRSTPIPEDVLHEILEAASRASTCGNMQLYSLVVTRDAALRGRLAPCHFNQPMVTQAPCVVTVCADVHRFSMWCRQRDADPAYDNFAWFLNAATDALLAAQNLCVEAELKGLGICYLGTTIYTAGEIADILELPKGVIPLTTVVVGYPDESPELTDRLPLEGVVHYEKYTDYTAAEIDELWAEREESELTKRLLEENGLPNLAQVFTQRRYVRKDNLAISNSYFALLKEKGFFNN</sequence>
<dbReference type="PANTHER" id="PTHR43425:SF2">
    <property type="entry name" value="OXYGEN-INSENSITIVE NADPH NITROREDUCTASE"/>
    <property type="match status" value="1"/>
</dbReference>
<dbReference type="PIRSF" id="PIRSF005426">
    <property type="entry name" value="Frp"/>
    <property type="match status" value="1"/>
</dbReference>
<keyword evidence="2 5" id="KW-0285">Flavoprotein</keyword>
<evidence type="ECO:0000256" key="1">
    <source>
        <dbReference type="ARBA" id="ARBA00008366"/>
    </source>
</evidence>
<keyword evidence="5" id="KW-0521">NADP</keyword>
<dbReference type="SUPFAM" id="SSF55469">
    <property type="entry name" value="FMN-dependent nitroreductase-like"/>
    <property type="match status" value="1"/>
</dbReference>
<dbReference type="PANTHER" id="PTHR43425">
    <property type="entry name" value="OXYGEN-INSENSITIVE NADPH NITROREDUCTASE"/>
    <property type="match status" value="1"/>
</dbReference>
<accession>A0A1Y3QZX6</accession>
<evidence type="ECO:0000256" key="3">
    <source>
        <dbReference type="ARBA" id="ARBA00022643"/>
    </source>
</evidence>
<protein>
    <submittedName>
        <fullName evidence="7">NADPH-dependent oxidoreductase</fullName>
    </submittedName>
</protein>
<dbReference type="RefSeq" id="WP_018696781.1">
    <property type="nucleotide sequence ID" value="NZ_AP025562.1"/>
</dbReference>
<organism evidence="7 8">
    <name type="scientific">Alistipes onderdonkii</name>
    <dbReference type="NCBI Taxonomy" id="328813"/>
    <lineage>
        <taxon>Bacteria</taxon>
        <taxon>Pseudomonadati</taxon>
        <taxon>Bacteroidota</taxon>
        <taxon>Bacteroidia</taxon>
        <taxon>Bacteroidales</taxon>
        <taxon>Rikenellaceae</taxon>
        <taxon>Alistipes</taxon>
    </lineage>
</organism>
<keyword evidence="4 5" id="KW-0560">Oxidoreductase</keyword>
<comment type="similarity">
    <text evidence="1 5">Belongs to the flavin oxidoreductase frp family.</text>
</comment>
<evidence type="ECO:0000256" key="2">
    <source>
        <dbReference type="ARBA" id="ARBA00022630"/>
    </source>
</evidence>
<dbReference type="InterPro" id="IPR000415">
    <property type="entry name" value="Nitroreductase-like"/>
</dbReference>